<sequence>MEYQMDKYGTNITNEEVTSKLSNDIMKIINDTKDEIITLNFGNIKLLSTIAARSIFKPIADKYNLEKMFQRIEMLNVEKDLRVILNHALNSLVSET</sequence>
<protein>
    <recommendedName>
        <fullName evidence="3">DUF4325 domain-containing protein</fullName>
    </recommendedName>
</protein>
<gene>
    <name evidence="1" type="ORF">HRQ91_11590</name>
</gene>
<dbReference type="KEGG" id="tpav:HRQ91_11590"/>
<dbReference type="Proteomes" id="UP000671908">
    <property type="component" value="Chromosome"/>
</dbReference>
<evidence type="ECO:0000313" key="1">
    <source>
        <dbReference type="EMBL" id="QTQ15049.1"/>
    </source>
</evidence>
<dbReference type="EMBL" id="CP054142">
    <property type="protein sequence ID" value="QTQ15049.1"/>
    <property type="molecule type" value="Genomic_DNA"/>
</dbReference>
<accession>A0A975F5G6</accession>
<proteinExistence type="predicted"/>
<dbReference type="AlphaFoldDB" id="A0A975F5G6"/>
<reference evidence="1 2" key="1">
    <citation type="journal article" date="2021" name="Microbiol. Resour. Announc.">
        <title>Complete Genome Sequences of Three Human Oral Treponema parvum Isolates.</title>
        <authorList>
            <person name="Zeng H."/>
            <person name="Watt R.M."/>
        </authorList>
    </citation>
    <scope>NUCLEOTIDE SEQUENCE [LARGE SCALE GENOMIC DNA]</scope>
    <source>
        <strain evidence="1 2">ATCC 700770</strain>
    </source>
</reference>
<evidence type="ECO:0000313" key="2">
    <source>
        <dbReference type="Proteomes" id="UP000671908"/>
    </source>
</evidence>
<evidence type="ECO:0008006" key="3">
    <source>
        <dbReference type="Google" id="ProtNLM"/>
    </source>
</evidence>
<dbReference type="RefSeq" id="WP_210119675.1">
    <property type="nucleotide sequence ID" value="NZ_CP054142.1"/>
</dbReference>
<name>A0A975F5G6_9SPIR</name>
<organism evidence="1 2">
    <name type="scientific">Treponema parvum</name>
    <dbReference type="NCBI Taxonomy" id="138851"/>
    <lineage>
        <taxon>Bacteria</taxon>
        <taxon>Pseudomonadati</taxon>
        <taxon>Spirochaetota</taxon>
        <taxon>Spirochaetia</taxon>
        <taxon>Spirochaetales</taxon>
        <taxon>Treponemataceae</taxon>
        <taxon>Treponema</taxon>
    </lineage>
</organism>
<keyword evidence="2" id="KW-1185">Reference proteome</keyword>